<evidence type="ECO:0000256" key="1">
    <source>
        <dbReference type="ARBA" id="ARBA00004651"/>
    </source>
</evidence>
<feature type="transmembrane region" description="Helical" evidence="11">
    <location>
        <begin position="402"/>
        <end position="427"/>
    </location>
</feature>
<evidence type="ECO:0000256" key="10">
    <source>
        <dbReference type="ARBA" id="ARBA00023303"/>
    </source>
</evidence>
<keyword evidence="3" id="KW-0813">Transport</keyword>
<keyword evidence="10" id="KW-0407">Ion channel</keyword>
<evidence type="ECO:0000256" key="11">
    <source>
        <dbReference type="SAM" id="Phobius"/>
    </source>
</evidence>
<evidence type="ECO:0000256" key="5">
    <source>
        <dbReference type="ARBA" id="ARBA00022692"/>
    </source>
</evidence>
<feature type="transmembrane region" description="Helical" evidence="11">
    <location>
        <begin position="319"/>
        <end position="340"/>
    </location>
</feature>
<feature type="transmembrane region" description="Helical" evidence="11">
    <location>
        <begin position="282"/>
        <end position="307"/>
    </location>
</feature>
<dbReference type="GO" id="GO:0015252">
    <property type="term" value="F:proton channel activity"/>
    <property type="evidence" value="ECO:0007669"/>
    <property type="project" value="InterPro"/>
</dbReference>
<keyword evidence="5 11" id="KW-0812">Transmembrane</keyword>
<feature type="transmembrane region" description="Helical" evidence="11">
    <location>
        <begin position="26"/>
        <end position="48"/>
    </location>
</feature>
<sequence length="545" mass="61566">MNSQISLYSADQSKWTEQKQARDHSFSLLTVIYALFITVFSLSLELWIQERPELDDLRLTFNAFMLSVGLAVMAYFYTILLHPGWLRRIADWLGNKRIKEMIRATRATHSSNGAASLYLRLGAVAFGVVAVFYCGLKIYVGIHRKSCKTSDILGNILQALFFFAQMHFIFCNSQMTIVRSCRLAKLGAMHLVAVNLWTWFRLFLEKQKSTDKHTTSDDRNDNGTNATQESLYLDTKVLMSTCAVEYSLIGAAIMLVLWMNIGRVDIGHLTLPNHRRKQQMRIDCSASSTGLFVGLIFVLVTVVDMVITDGRAQVASSFVSWSIHEGLLVFVLLACVACMWRMRRLSYAGGHRGAVEMLDEILLIIGLIGELVFCSIMLLDFFPTTQPTLTRNFSTRDQLMLFTFNIVRLLQVLLQSLLILFCTKLVATGQNLQDKPGKQFVTFLLVANVALFVLHTYETQRGTVDGVSFHGSGSNLVVLKAVNPLVIFFRFHSSVCLAHLWKHAYTAKGMASRDRSVTDFVLPSRQINSSRILYIRERASSVTVW</sequence>
<evidence type="ECO:0000256" key="9">
    <source>
        <dbReference type="ARBA" id="ARBA00023136"/>
    </source>
</evidence>
<keyword evidence="12" id="KW-1185">Reference proteome</keyword>
<evidence type="ECO:0000256" key="7">
    <source>
        <dbReference type="ARBA" id="ARBA00022989"/>
    </source>
</evidence>
<comment type="subcellular location">
    <subcellularLocation>
        <location evidence="1">Cell membrane</location>
        <topology evidence="1">Multi-pass membrane protein</topology>
    </subcellularLocation>
</comment>
<evidence type="ECO:0000256" key="3">
    <source>
        <dbReference type="ARBA" id="ARBA00022448"/>
    </source>
</evidence>
<dbReference type="InterPro" id="IPR004878">
    <property type="entry name" value="Otopetrin"/>
</dbReference>
<dbReference type="PANTHER" id="PTHR21522">
    <property type="entry name" value="PROTON CHANNEL OTOP"/>
    <property type="match status" value="1"/>
</dbReference>
<dbReference type="WBParaSite" id="PSAMB.scaffold929size38470.g9789.t1">
    <property type="protein sequence ID" value="PSAMB.scaffold929size38470.g9789.t1"/>
    <property type="gene ID" value="PSAMB.scaffold929size38470.g9789"/>
</dbReference>
<evidence type="ECO:0000256" key="4">
    <source>
        <dbReference type="ARBA" id="ARBA00022475"/>
    </source>
</evidence>
<feature type="transmembrane region" description="Helical" evidence="11">
    <location>
        <begin position="60"/>
        <end position="80"/>
    </location>
</feature>
<protein>
    <submittedName>
        <fullName evidence="13">Uncharacterized protein</fullName>
    </submittedName>
</protein>
<keyword evidence="6" id="KW-0375">Hydrogen ion transport</keyword>
<proteinExistence type="inferred from homology"/>
<evidence type="ECO:0000313" key="13">
    <source>
        <dbReference type="WBParaSite" id="PSAMB.scaffold929size38470.g9789.t1"/>
    </source>
</evidence>
<feature type="transmembrane region" description="Helical" evidence="11">
    <location>
        <begin position="237"/>
        <end position="261"/>
    </location>
</feature>
<feature type="transmembrane region" description="Helical" evidence="11">
    <location>
        <begin position="183"/>
        <end position="200"/>
    </location>
</feature>
<dbReference type="Pfam" id="PF03189">
    <property type="entry name" value="Otopetrin"/>
    <property type="match status" value="2"/>
</dbReference>
<dbReference type="AlphaFoldDB" id="A0A914XQB8"/>
<evidence type="ECO:0000256" key="8">
    <source>
        <dbReference type="ARBA" id="ARBA00023065"/>
    </source>
</evidence>
<evidence type="ECO:0000256" key="6">
    <source>
        <dbReference type="ARBA" id="ARBA00022781"/>
    </source>
</evidence>
<organism evidence="12 13">
    <name type="scientific">Plectus sambesii</name>
    <dbReference type="NCBI Taxonomy" id="2011161"/>
    <lineage>
        <taxon>Eukaryota</taxon>
        <taxon>Metazoa</taxon>
        <taxon>Ecdysozoa</taxon>
        <taxon>Nematoda</taxon>
        <taxon>Chromadorea</taxon>
        <taxon>Plectida</taxon>
        <taxon>Plectina</taxon>
        <taxon>Plectoidea</taxon>
        <taxon>Plectidae</taxon>
        <taxon>Plectus</taxon>
    </lineage>
</organism>
<feature type="transmembrane region" description="Helical" evidence="11">
    <location>
        <begin position="477"/>
        <end position="501"/>
    </location>
</feature>
<feature type="transmembrane region" description="Helical" evidence="11">
    <location>
        <begin position="117"/>
        <end position="140"/>
    </location>
</feature>
<accession>A0A914XQB8</accession>
<keyword evidence="4" id="KW-1003">Cell membrane</keyword>
<dbReference type="Proteomes" id="UP000887566">
    <property type="component" value="Unplaced"/>
</dbReference>
<evidence type="ECO:0000256" key="2">
    <source>
        <dbReference type="ARBA" id="ARBA00006513"/>
    </source>
</evidence>
<keyword evidence="7 11" id="KW-1133">Transmembrane helix</keyword>
<dbReference type="GO" id="GO:0005886">
    <property type="term" value="C:plasma membrane"/>
    <property type="evidence" value="ECO:0007669"/>
    <property type="project" value="UniProtKB-SubCell"/>
</dbReference>
<keyword evidence="9 11" id="KW-0472">Membrane</keyword>
<feature type="transmembrane region" description="Helical" evidence="11">
    <location>
        <begin position="152"/>
        <end position="171"/>
    </location>
</feature>
<reference evidence="13" key="1">
    <citation type="submission" date="2022-11" db="UniProtKB">
        <authorList>
            <consortium name="WormBaseParasite"/>
        </authorList>
    </citation>
    <scope>IDENTIFICATION</scope>
</reference>
<evidence type="ECO:0000313" key="12">
    <source>
        <dbReference type="Proteomes" id="UP000887566"/>
    </source>
</evidence>
<keyword evidence="8" id="KW-0406">Ion transport</keyword>
<feature type="transmembrane region" description="Helical" evidence="11">
    <location>
        <begin position="361"/>
        <end position="382"/>
    </location>
</feature>
<name>A0A914XQB8_9BILA</name>
<comment type="similarity">
    <text evidence="2">Belongs to the otopetrin family.</text>
</comment>
<feature type="transmembrane region" description="Helical" evidence="11">
    <location>
        <begin position="439"/>
        <end position="457"/>
    </location>
</feature>
<dbReference type="PANTHER" id="PTHR21522:SF32">
    <property type="entry name" value="OTOPETRIN-2"/>
    <property type="match status" value="1"/>
</dbReference>